<sequence length="67" mass="7894">DIIQIYGMLNVTPTFHWITHMDEQFAGYGPAHGWWTFLFKQLNKLLKQFKTNHHGGGEMEVTFAHEF</sequence>
<dbReference type="HOGENOM" id="CLU_193382_0_0_1"/>
<dbReference type="GeneID" id="63689473"/>
<feature type="non-terminal residue" evidence="1">
    <location>
        <position position="1"/>
    </location>
</feature>
<accession>M5GA27</accession>
<evidence type="ECO:0000313" key="1">
    <source>
        <dbReference type="EMBL" id="EJU02782.1"/>
    </source>
</evidence>
<reference evidence="1 2" key="1">
    <citation type="journal article" date="2012" name="Science">
        <title>The Paleozoic origin of enzymatic lignin decomposition reconstructed from 31 fungal genomes.</title>
        <authorList>
            <person name="Floudas D."/>
            <person name="Binder M."/>
            <person name="Riley R."/>
            <person name="Barry K."/>
            <person name="Blanchette R.A."/>
            <person name="Henrissat B."/>
            <person name="Martinez A.T."/>
            <person name="Otillar R."/>
            <person name="Spatafora J.W."/>
            <person name="Yadav J.S."/>
            <person name="Aerts A."/>
            <person name="Benoit I."/>
            <person name="Boyd A."/>
            <person name="Carlson A."/>
            <person name="Copeland A."/>
            <person name="Coutinho P.M."/>
            <person name="de Vries R.P."/>
            <person name="Ferreira P."/>
            <person name="Findley K."/>
            <person name="Foster B."/>
            <person name="Gaskell J."/>
            <person name="Glotzer D."/>
            <person name="Gorecki P."/>
            <person name="Heitman J."/>
            <person name="Hesse C."/>
            <person name="Hori C."/>
            <person name="Igarashi K."/>
            <person name="Jurgens J.A."/>
            <person name="Kallen N."/>
            <person name="Kersten P."/>
            <person name="Kohler A."/>
            <person name="Kuees U."/>
            <person name="Kumar T.K.A."/>
            <person name="Kuo A."/>
            <person name="LaButti K."/>
            <person name="Larrondo L.F."/>
            <person name="Lindquist E."/>
            <person name="Ling A."/>
            <person name="Lombard V."/>
            <person name="Lucas S."/>
            <person name="Lundell T."/>
            <person name="Martin R."/>
            <person name="McLaughlin D.J."/>
            <person name="Morgenstern I."/>
            <person name="Morin E."/>
            <person name="Murat C."/>
            <person name="Nagy L.G."/>
            <person name="Nolan M."/>
            <person name="Ohm R.A."/>
            <person name="Patyshakuliyeva A."/>
            <person name="Rokas A."/>
            <person name="Ruiz-Duenas F.J."/>
            <person name="Sabat G."/>
            <person name="Salamov A."/>
            <person name="Samejima M."/>
            <person name="Schmutz J."/>
            <person name="Slot J.C."/>
            <person name="St John F."/>
            <person name="Stenlid J."/>
            <person name="Sun H."/>
            <person name="Sun S."/>
            <person name="Syed K."/>
            <person name="Tsang A."/>
            <person name="Wiebenga A."/>
            <person name="Young D."/>
            <person name="Pisabarro A."/>
            <person name="Eastwood D.C."/>
            <person name="Martin F."/>
            <person name="Cullen D."/>
            <person name="Grigoriev I.V."/>
            <person name="Hibbett D.S."/>
        </authorList>
    </citation>
    <scope>NUCLEOTIDE SEQUENCE [LARGE SCALE GENOMIC DNA]</scope>
    <source>
        <strain evidence="1 2">DJM-731 SS1</strain>
    </source>
</reference>
<organism evidence="1 2">
    <name type="scientific">Dacryopinax primogenitus (strain DJM 731)</name>
    <name type="common">Brown rot fungus</name>
    <dbReference type="NCBI Taxonomy" id="1858805"/>
    <lineage>
        <taxon>Eukaryota</taxon>
        <taxon>Fungi</taxon>
        <taxon>Dikarya</taxon>
        <taxon>Basidiomycota</taxon>
        <taxon>Agaricomycotina</taxon>
        <taxon>Dacrymycetes</taxon>
        <taxon>Dacrymycetales</taxon>
        <taxon>Dacrymycetaceae</taxon>
        <taxon>Dacryopinax</taxon>
    </lineage>
</organism>
<dbReference type="RefSeq" id="XP_040629676.1">
    <property type="nucleotide sequence ID" value="XM_040774411.1"/>
</dbReference>
<protein>
    <submittedName>
        <fullName evidence="1">Uncharacterized protein</fullName>
    </submittedName>
</protein>
<name>M5GA27_DACPD</name>
<dbReference type="AlphaFoldDB" id="M5GA27"/>
<gene>
    <name evidence="1" type="ORF">DACRYDRAFT_36495</name>
</gene>
<dbReference type="Proteomes" id="UP000030653">
    <property type="component" value="Unassembled WGS sequence"/>
</dbReference>
<keyword evidence="2" id="KW-1185">Reference proteome</keyword>
<dbReference type="EMBL" id="JH795861">
    <property type="protein sequence ID" value="EJU02782.1"/>
    <property type="molecule type" value="Genomic_DNA"/>
</dbReference>
<feature type="non-terminal residue" evidence="1">
    <location>
        <position position="67"/>
    </location>
</feature>
<proteinExistence type="predicted"/>
<dbReference type="STRING" id="1858805.M5GA27"/>
<evidence type="ECO:0000313" key="2">
    <source>
        <dbReference type="Proteomes" id="UP000030653"/>
    </source>
</evidence>